<organism evidence="3 4">
    <name type="scientific">Actinomyces graevenitzii</name>
    <dbReference type="NCBI Taxonomy" id="55565"/>
    <lineage>
        <taxon>Bacteria</taxon>
        <taxon>Bacillati</taxon>
        <taxon>Actinomycetota</taxon>
        <taxon>Actinomycetes</taxon>
        <taxon>Actinomycetales</taxon>
        <taxon>Actinomycetaceae</taxon>
        <taxon>Actinomyces</taxon>
    </lineage>
</organism>
<dbReference type="PANTHER" id="PTHR48081">
    <property type="entry name" value="AB HYDROLASE SUPERFAMILY PROTEIN C4A8.06C"/>
    <property type="match status" value="1"/>
</dbReference>
<dbReference type="AlphaFoldDB" id="A0A9E7AH08"/>
<dbReference type="SUPFAM" id="SSF53474">
    <property type="entry name" value="alpha/beta-Hydrolases"/>
    <property type="match status" value="1"/>
</dbReference>
<dbReference type="Pfam" id="PF07859">
    <property type="entry name" value="Abhydrolase_3"/>
    <property type="match status" value="1"/>
</dbReference>
<evidence type="ECO:0000313" key="3">
    <source>
        <dbReference type="EMBL" id="UQF80436.1"/>
    </source>
</evidence>
<dbReference type="GO" id="GO:0016787">
    <property type="term" value="F:hydrolase activity"/>
    <property type="evidence" value="ECO:0007669"/>
    <property type="project" value="UniProtKB-KW"/>
</dbReference>
<keyword evidence="1 3" id="KW-0378">Hydrolase</keyword>
<dbReference type="EMBL" id="CP097095">
    <property type="protein sequence ID" value="UQF80436.1"/>
    <property type="molecule type" value="Genomic_DNA"/>
</dbReference>
<reference evidence="3" key="1">
    <citation type="submission" date="2022-05" db="EMBL/GenBank/DDBJ databases">
        <title>Using nanopore sequencing to obtain complete genomes from saliva samples.</title>
        <authorList>
            <person name="Baker J.L."/>
        </authorList>
    </citation>
    <scope>NUCLEOTIDE SEQUENCE</scope>
    <source>
        <strain evidence="3">JCVI-JB-Ag32</strain>
    </source>
</reference>
<dbReference type="KEGG" id="agh:M3I41_04010"/>
<dbReference type="InterPro" id="IPR050300">
    <property type="entry name" value="GDXG_lipolytic_enzyme"/>
</dbReference>
<name>A0A9E7AH08_9ACTO</name>
<dbReference type="Proteomes" id="UP000830236">
    <property type="component" value="Chromosome"/>
</dbReference>
<dbReference type="Gene3D" id="3.40.50.1820">
    <property type="entry name" value="alpha/beta hydrolase"/>
    <property type="match status" value="1"/>
</dbReference>
<gene>
    <name evidence="3" type="ORF">M3I41_04010</name>
</gene>
<evidence type="ECO:0000259" key="2">
    <source>
        <dbReference type="Pfam" id="PF07859"/>
    </source>
</evidence>
<feature type="domain" description="Alpha/beta hydrolase fold-3" evidence="2">
    <location>
        <begin position="94"/>
        <end position="292"/>
    </location>
</feature>
<dbReference type="InterPro" id="IPR029058">
    <property type="entry name" value="AB_hydrolase_fold"/>
</dbReference>
<sequence>MSTEMSLAKLSQRLVPPILNSQAATRFAALHPLAPAPAPFWMRRRFYLSTHGPLTWVTPKRPAAKFQQAHRPRQAGPDLRPVLDPLLAPADTALIYLHGGAYVQAMSAFQWNIVAGLSDRTSLPVLVVDYPLAPARCAPDAFALTNAVIDYAQLLYKRVILVGDSAGGGLCASLAMQRRDLSLSQVDGLILYSPWVDVTMTNPDIAAILPRDPMLGVPGLKWAGQVWAGNLATKDPRISPLYGSFDRLPPMRVFAGSDDIITPDVVEFARRALDAGVDVKLRFEPGAFHVYVAGGPLIPEARLALDYSAQFINQVRGL</sequence>
<dbReference type="InterPro" id="IPR013094">
    <property type="entry name" value="AB_hydrolase_3"/>
</dbReference>
<accession>A0A9E7AH08</accession>
<evidence type="ECO:0000256" key="1">
    <source>
        <dbReference type="ARBA" id="ARBA00022801"/>
    </source>
</evidence>
<protein>
    <submittedName>
        <fullName evidence="3">Alpha/beta hydrolase</fullName>
    </submittedName>
</protein>
<dbReference type="PANTHER" id="PTHR48081:SF8">
    <property type="entry name" value="ALPHA_BETA HYDROLASE FOLD-3 DOMAIN-CONTAINING PROTEIN-RELATED"/>
    <property type="match status" value="1"/>
</dbReference>
<proteinExistence type="predicted"/>
<evidence type="ECO:0000313" key="4">
    <source>
        <dbReference type="Proteomes" id="UP000830236"/>
    </source>
</evidence>